<evidence type="ECO:0000256" key="6">
    <source>
        <dbReference type="ARBA" id="ARBA00023163"/>
    </source>
</evidence>
<dbReference type="SMART" id="SM00881">
    <property type="entry name" value="CoA_binding"/>
    <property type="match status" value="1"/>
</dbReference>
<dbReference type="NCBIfam" id="NF003995">
    <property type="entry name" value="PRK05472.2-4"/>
    <property type="match status" value="1"/>
</dbReference>
<keyword evidence="3 7" id="KW-0805">Transcription regulation</keyword>
<accession>A0A4R1RD95</accession>
<organism evidence="9 10">
    <name type="scientific">Hydrogenispora ethanolica</name>
    <dbReference type="NCBI Taxonomy" id="1082276"/>
    <lineage>
        <taxon>Bacteria</taxon>
        <taxon>Bacillati</taxon>
        <taxon>Bacillota</taxon>
        <taxon>Hydrogenispora</taxon>
    </lineage>
</organism>
<keyword evidence="4 7" id="KW-0520">NAD</keyword>
<dbReference type="InterPro" id="IPR036388">
    <property type="entry name" value="WH-like_DNA-bd_sf"/>
</dbReference>
<dbReference type="Pfam" id="PF02629">
    <property type="entry name" value="CoA_binding"/>
    <property type="match status" value="1"/>
</dbReference>
<dbReference type="EMBL" id="SLUN01000020">
    <property type="protein sequence ID" value="TCL63796.1"/>
    <property type="molecule type" value="Genomic_DNA"/>
</dbReference>
<evidence type="ECO:0000256" key="7">
    <source>
        <dbReference type="HAMAP-Rule" id="MF_01131"/>
    </source>
</evidence>
<dbReference type="InterPro" id="IPR058236">
    <property type="entry name" value="Rex_actinobacterial-type"/>
</dbReference>
<gene>
    <name evidence="7" type="primary">rex</name>
    <name evidence="9" type="ORF">EDC14_102081</name>
</gene>
<dbReference type="InterPro" id="IPR009718">
    <property type="entry name" value="Rex_DNA-bd_C_dom"/>
</dbReference>
<dbReference type="OrthoDB" id="9784760at2"/>
<dbReference type="GO" id="GO:0003677">
    <property type="term" value="F:DNA binding"/>
    <property type="evidence" value="ECO:0007669"/>
    <property type="project" value="UniProtKB-UniRule"/>
</dbReference>
<comment type="similarity">
    <text evidence="7">Belongs to the transcriptional regulatory Rex family.</text>
</comment>
<evidence type="ECO:0000256" key="3">
    <source>
        <dbReference type="ARBA" id="ARBA00023015"/>
    </source>
</evidence>
<dbReference type="Gene3D" id="1.10.10.10">
    <property type="entry name" value="Winged helix-like DNA-binding domain superfamily/Winged helix DNA-binding domain"/>
    <property type="match status" value="1"/>
</dbReference>
<dbReference type="GO" id="GO:0005737">
    <property type="term" value="C:cytoplasm"/>
    <property type="evidence" value="ECO:0007669"/>
    <property type="project" value="UniProtKB-SubCell"/>
</dbReference>
<comment type="function">
    <text evidence="7">Modulates transcription in response to changes in cellular NADH/NAD(+) redox state.</text>
</comment>
<name>A0A4R1RD95_HYDET</name>
<dbReference type="NCBIfam" id="NF003996">
    <property type="entry name" value="PRK05472.2-5"/>
    <property type="match status" value="1"/>
</dbReference>
<comment type="subunit">
    <text evidence="7">Homodimer.</text>
</comment>
<dbReference type="RefSeq" id="WP_132015318.1">
    <property type="nucleotide sequence ID" value="NZ_SLUN01000020.1"/>
</dbReference>
<dbReference type="NCBIfam" id="NF003990">
    <property type="entry name" value="PRK05472.1-4"/>
    <property type="match status" value="1"/>
</dbReference>
<dbReference type="InterPro" id="IPR036291">
    <property type="entry name" value="NAD(P)-bd_dom_sf"/>
</dbReference>
<comment type="caution">
    <text evidence="9">The sequence shown here is derived from an EMBL/GenBank/DDBJ whole genome shotgun (WGS) entry which is preliminary data.</text>
</comment>
<dbReference type="PANTHER" id="PTHR35786">
    <property type="entry name" value="REDOX-SENSING TRANSCRIPTIONAL REPRESSOR REX"/>
    <property type="match status" value="1"/>
</dbReference>
<comment type="subcellular location">
    <subcellularLocation>
        <location evidence="7">Cytoplasm</location>
    </subcellularLocation>
</comment>
<evidence type="ECO:0000259" key="8">
    <source>
        <dbReference type="SMART" id="SM00881"/>
    </source>
</evidence>
<protein>
    <recommendedName>
        <fullName evidence="7">Redox-sensing transcriptional repressor Rex</fullName>
    </recommendedName>
</protein>
<dbReference type="GO" id="GO:0051775">
    <property type="term" value="P:response to redox state"/>
    <property type="evidence" value="ECO:0007669"/>
    <property type="project" value="InterPro"/>
</dbReference>
<dbReference type="InterPro" id="IPR036390">
    <property type="entry name" value="WH_DNA-bd_sf"/>
</dbReference>
<evidence type="ECO:0000256" key="5">
    <source>
        <dbReference type="ARBA" id="ARBA00023125"/>
    </source>
</evidence>
<dbReference type="NCBIfam" id="NF003993">
    <property type="entry name" value="PRK05472.2-2"/>
    <property type="match status" value="1"/>
</dbReference>
<reference evidence="9 10" key="1">
    <citation type="submission" date="2019-03" db="EMBL/GenBank/DDBJ databases">
        <title>Genomic Encyclopedia of Type Strains, Phase IV (KMG-IV): sequencing the most valuable type-strain genomes for metagenomic binning, comparative biology and taxonomic classification.</title>
        <authorList>
            <person name="Goeker M."/>
        </authorList>
    </citation>
    <scope>NUCLEOTIDE SEQUENCE [LARGE SCALE GENOMIC DNA]</scope>
    <source>
        <strain evidence="9 10">LX-B</strain>
    </source>
</reference>
<dbReference type="NCBIfam" id="NF003994">
    <property type="entry name" value="PRK05472.2-3"/>
    <property type="match status" value="1"/>
</dbReference>
<evidence type="ECO:0000313" key="9">
    <source>
        <dbReference type="EMBL" id="TCL63796.1"/>
    </source>
</evidence>
<feature type="DNA-binding region" description="H-T-H motif" evidence="7">
    <location>
        <begin position="26"/>
        <end position="65"/>
    </location>
</feature>
<dbReference type="GO" id="GO:0045892">
    <property type="term" value="P:negative regulation of DNA-templated transcription"/>
    <property type="evidence" value="ECO:0007669"/>
    <property type="project" value="InterPro"/>
</dbReference>
<dbReference type="HAMAP" id="MF_01131">
    <property type="entry name" value="Rex"/>
    <property type="match status" value="1"/>
</dbReference>
<keyword evidence="2 7" id="KW-0678">Repressor</keyword>
<sequence>MDFKSNHHHKNFIDGVPYATVKRLPFYHRFLTDLSKKEVERISSRELAAKMGINPSQLRQDLCYFGSFGQQGYGYRVNDLLREVNRILGLNQEIKMVLVGGGHLGTALANYDNFSRRGFIIKAIFDKNPEVIGGYIKGIPVLDIKELQEYLRVEPVEIGVITTPAEAAQETADRLVQGGVKAIWNFAPVSLKVPEEVLLENMHISESLLLLSFKLKQRRNQPDPV</sequence>
<keyword evidence="10" id="KW-1185">Reference proteome</keyword>
<dbReference type="AlphaFoldDB" id="A0A4R1RD95"/>
<feature type="domain" description="CoA-binding" evidence="8">
    <location>
        <begin position="89"/>
        <end position="190"/>
    </location>
</feature>
<keyword evidence="1 7" id="KW-0963">Cytoplasm</keyword>
<dbReference type="SUPFAM" id="SSF46785">
    <property type="entry name" value="Winged helix' DNA-binding domain"/>
    <property type="match status" value="1"/>
</dbReference>
<keyword evidence="6 7" id="KW-0804">Transcription</keyword>
<dbReference type="PANTHER" id="PTHR35786:SF1">
    <property type="entry name" value="REDOX-SENSING TRANSCRIPTIONAL REPRESSOR REX 1"/>
    <property type="match status" value="1"/>
</dbReference>
<dbReference type="SUPFAM" id="SSF51735">
    <property type="entry name" value="NAD(P)-binding Rossmann-fold domains"/>
    <property type="match status" value="1"/>
</dbReference>
<proteinExistence type="inferred from homology"/>
<evidence type="ECO:0000256" key="1">
    <source>
        <dbReference type="ARBA" id="ARBA00022490"/>
    </source>
</evidence>
<dbReference type="InterPro" id="IPR003781">
    <property type="entry name" value="CoA-bd"/>
</dbReference>
<dbReference type="NCBIfam" id="NF003989">
    <property type="entry name" value="PRK05472.1-3"/>
    <property type="match status" value="1"/>
</dbReference>
<evidence type="ECO:0000256" key="4">
    <source>
        <dbReference type="ARBA" id="ARBA00023027"/>
    </source>
</evidence>
<evidence type="ECO:0000256" key="2">
    <source>
        <dbReference type="ARBA" id="ARBA00022491"/>
    </source>
</evidence>
<feature type="binding site" evidence="7">
    <location>
        <begin position="100"/>
        <end position="105"/>
    </location>
    <ligand>
        <name>NAD(+)</name>
        <dbReference type="ChEBI" id="CHEBI:57540"/>
    </ligand>
</feature>
<dbReference type="GO" id="GO:0003700">
    <property type="term" value="F:DNA-binding transcription factor activity"/>
    <property type="evidence" value="ECO:0007669"/>
    <property type="project" value="UniProtKB-UniRule"/>
</dbReference>
<dbReference type="InterPro" id="IPR022876">
    <property type="entry name" value="Tscrpt_rep_Rex"/>
</dbReference>
<keyword evidence="5 7" id="KW-0238">DNA-binding</keyword>
<dbReference type="Pfam" id="PF06971">
    <property type="entry name" value="Put_DNA-bind_N"/>
    <property type="match status" value="1"/>
</dbReference>
<dbReference type="Gene3D" id="3.40.50.720">
    <property type="entry name" value="NAD(P)-binding Rossmann-like Domain"/>
    <property type="match status" value="1"/>
</dbReference>
<dbReference type="NCBIfam" id="NF003992">
    <property type="entry name" value="PRK05472.2-1"/>
    <property type="match status" value="1"/>
</dbReference>
<dbReference type="Proteomes" id="UP000295008">
    <property type="component" value="Unassembled WGS sequence"/>
</dbReference>
<evidence type="ECO:0000313" key="10">
    <source>
        <dbReference type="Proteomes" id="UP000295008"/>
    </source>
</evidence>